<evidence type="ECO:0000256" key="1">
    <source>
        <dbReference type="SAM" id="Phobius"/>
    </source>
</evidence>
<name>A0A5N6RIK6_9ROSI</name>
<evidence type="ECO:0000313" key="2">
    <source>
        <dbReference type="EMBL" id="KAE8099148.1"/>
    </source>
</evidence>
<evidence type="ECO:0000313" key="3">
    <source>
        <dbReference type="Proteomes" id="UP000327013"/>
    </source>
</evidence>
<dbReference type="AlphaFoldDB" id="A0A5N6RIK6"/>
<proteinExistence type="predicted"/>
<organism evidence="2 3">
    <name type="scientific">Carpinus fangiana</name>
    <dbReference type="NCBI Taxonomy" id="176857"/>
    <lineage>
        <taxon>Eukaryota</taxon>
        <taxon>Viridiplantae</taxon>
        <taxon>Streptophyta</taxon>
        <taxon>Embryophyta</taxon>
        <taxon>Tracheophyta</taxon>
        <taxon>Spermatophyta</taxon>
        <taxon>Magnoliopsida</taxon>
        <taxon>eudicotyledons</taxon>
        <taxon>Gunneridae</taxon>
        <taxon>Pentapetalae</taxon>
        <taxon>rosids</taxon>
        <taxon>fabids</taxon>
        <taxon>Fagales</taxon>
        <taxon>Betulaceae</taxon>
        <taxon>Carpinus</taxon>
    </lineage>
</organism>
<sequence>MADSSTCHPKPNKTTLHIQQSNYAGSIQYSSSSSTISMAGRAQISPPFMAPSYYQKEELLFSGDPKFFLHGELMMIILLLLFSAFIVFLVSFLYIKRSHHDRHDLPSKLDHSDLDRSAYP</sequence>
<reference evidence="2 3" key="1">
    <citation type="submission" date="2019-06" db="EMBL/GenBank/DDBJ databases">
        <title>A chromosomal-level reference genome of Carpinus fangiana (Coryloideae, Betulaceae).</title>
        <authorList>
            <person name="Yang X."/>
            <person name="Wang Z."/>
            <person name="Zhang L."/>
            <person name="Hao G."/>
            <person name="Liu J."/>
            <person name="Yang Y."/>
        </authorList>
    </citation>
    <scope>NUCLEOTIDE SEQUENCE [LARGE SCALE GENOMIC DNA]</scope>
    <source>
        <strain evidence="2">Cfa_2016G</strain>
        <tissue evidence="2">Leaf</tissue>
    </source>
</reference>
<keyword evidence="3" id="KW-1185">Reference proteome</keyword>
<keyword evidence="1" id="KW-0472">Membrane</keyword>
<keyword evidence="1" id="KW-1133">Transmembrane helix</keyword>
<accession>A0A5N6RIK6</accession>
<feature type="transmembrane region" description="Helical" evidence="1">
    <location>
        <begin position="73"/>
        <end position="95"/>
    </location>
</feature>
<gene>
    <name evidence="2" type="ORF">FH972_017152</name>
</gene>
<dbReference type="Proteomes" id="UP000327013">
    <property type="component" value="Chromosome 7"/>
</dbReference>
<dbReference type="EMBL" id="CM017327">
    <property type="protein sequence ID" value="KAE8099148.1"/>
    <property type="molecule type" value="Genomic_DNA"/>
</dbReference>
<keyword evidence="1" id="KW-0812">Transmembrane</keyword>
<protein>
    <submittedName>
        <fullName evidence="2">Uncharacterized protein</fullName>
    </submittedName>
</protein>
<dbReference type="OrthoDB" id="813327at2759"/>